<evidence type="ECO:0000313" key="2">
    <source>
        <dbReference type="EMBL" id="ABK62227.1"/>
    </source>
</evidence>
<dbReference type="SUPFAM" id="SSF103481">
    <property type="entry name" value="Multidrug resistance efflux transporter EmrE"/>
    <property type="match status" value="1"/>
</dbReference>
<keyword evidence="1" id="KW-0812">Transmembrane</keyword>
<feature type="transmembrane region" description="Helical" evidence="1">
    <location>
        <begin position="123"/>
        <end position="144"/>
    </location>
</feature>
<dbReference type="KEGG" id="cno:NT01CX_0004"/>
<name>A0Q1L1_CLONN</name>
<dbReference type="Proteomes" id="UP000008220">
    <property type="component" value="Chromosome"/>
</dbReference>
<dbReference type="eggNOG" id="COG0697">
    <property type="taxonomic scope" value="Bacteria"/>
</dbReference>
<dbReference type="STRING" id="386415.NT01CX_0004"/>
<gene>
    <name evidence="2" type="ordered locus">NT01CX_0004</name>
</gene>
<dbReference type="Pfam" id="PF13536">
    <property type="entry name" value="EmrE"/>
    <property type="match status" value="1"/>
</dbReference>
<keyword evidence="1" id="KW-1133">Transmembrane helix</keyword>
<feature type="transmembrane region" description="Helical" evidence="1">
    <location>
        <begin position="150"/>
        <end position="170"/>
    </location>
</feature>
<keyword evidence="1" id="KW-0472">Membrane</keyword>
<dbReference type="InterPro" id="IPR037185">
    <property type="entry name" value="EmrE-like"/>
</dbReference>
<accession>A0Q1L1</accession>
<feature type="transmembrane region" description="Helical" evidence="1">
    <location>
        <begin position="90"/>
        <end position="111"/>
    </location>
</feature>
<dbReference type="HOGENOM" id="CLU_054358_0_0_9"/>
<organism evidence="2 3">
    <name type="scientific">Clostridium novyi (strain NT)</name>
    <dbReference type="NCBI Taxonomy" id="386415"/>
    <lineage>
        <taxon>Bacteria</taxon>
        <taxon>Bacillati</taxon>
        <taxon>Bacillota</taxon>
        <taxon>Clostridia</taxon>
        <taxon>Eubacteriales</taxon>
        <taxon>Clostridiaceae</taxon>
        <taxon>Clostridium</taxon>
    </lineage>
</organism>
<evidence type="ECO:0000256" key="1">
    <source>
        <dbReference type="SAM" id="Phobius"/>
    </source>
</evidence>
<proteinExistence type="predicted"/>
<protein>
    <submittedName>
        <fullName evidence="2">Integral membrane protein DUF6 domain protein</fullName>
    </submittedName>
</protein>
<dbReference type="EMBL" id="CP000382">
    <property type="protein sequence ID" value="ABK62227.1"/>
    <property type="molecule type" value="Genomic_DNA"/>
</dbReference>
<feature type="transmembrane region" description="Helical" evidence="1">
    <location>
        <begin position="26"/>
        <end position="42"/>
    </location>
</feature>
<evidence type="ECO:0000313" key="3">
    <source>
        <dbReference type="Proteomes" id="UP000008220"/>
    </source>
</evidence>
<sequence>MSFIILIGVFIIQFQQVGNIDFCKNLIGIIAIIIAAFAYPLGNRKMMEVCDGKFNTFQRVFGMTIASMPFWIILSIFGVIKTGFPQQNQVVQALLVAIFSGIIATVLFFKATDLVREDSSKIAVVETTQAGEVVFTIIGEVLVLNGTMPSFIAGVGIVLVIIGMMLNNLVSDK</sequence>
<reference evidence="2 3" key="1">
    <citation type="journal article" date="2006" name="Nat. Biotechnol.">
        <title>The genome and transcriptomes of the anti-tumor agent Clostridium novyi-NT.</title>
        <authorList>
            <person name="Bettegowda C."/>
            <person name="Huang X."/>
            <person name="Lin J."/>
            <person name="Cheong I."/>
            <person name="Kohli M."/>
            <person name="Szabo S.A."/>
            <person name="Zhang X."/>
            <person name="Diaz L.A. Jr."/>
            <person name="Velculescu V.E."/>
            <person name="Parmigiani G."/>
            <person name="Kinzler K.W."/>
            <person name="Vogelstein B."/>
            <person name="Zhou S."/>
        </authorList>
    </citation>
    <scope>NUCLEOTIDE SEQUENCE [LARGE SCALE GENOMIC DNA]</scope>
    <source>
        <strain evidence="2 3">NT</strain>
    </source>
</reference>
<feature type="transmembrane region" description="Helical" evidence="1">
    <location>
        <begin position="63"/>
        <end position="84"/>
    </location>
</feature>
<keyword evidence="3" id="KW-1185">Reference proteome</keyword>
<dbReference type="InterPro" id="IPR032713">
    <property type="entry name" value="EmrE"/>
</dbReference>
<dbReference type="AlphaFoldDB" id="A0Q1L1"/>